<dbReference type="SUPFAM" id="SSF52743">
    <property type="entry name" value="Subtilisin-like"/>
    <property type="match status" value="1"/>
</dbReference>
<evidence type="ECO:0000259" key="17">
    <source>
        <dbReference type="PROSITE" id="PS51695"/>
    </source>
</evidence>
<organism evidence="18 19">
    <name type="scientific">Malassezia pachydermatis</name>
    <dbReference type="NCBI Taxonomy" id="77020"/>
    <lineage>
        <taxon>Eukaryota</taxon>
        <taxon>Fungi</taxon>
        <taxon>Dikarya</taxon>
        <taxon>Basidiomycota</taxon>
        <taxon>Ustilaginomycotina</taxon>
        <taxon>Malasseziomycetes</taxon>
        <taxon>Malasseziales</taxon>
        <taxon>Malasseziaceae</taxon>
        <taxon>Malassezia</taxon>
    </lineage>
</organism>
<keyword evidence="5" id="KW-0964">Secreted</keyword>
<evidence type="ECO:0000256" key="11">
    <source>
        <dbReference type="ARBA" id="ARBA00022837"/>
    </source>
</evidence>
<keyword evidence="6 15" id="KW-0645">Protease</keyword>
<keyword evidence="14" id="KW-0325">Glycoprotein</keyword>
<feature type="active site" description="Charge relay system" evidence="15">
    <location>
        <position position="310"/>
    </location>
</feature>
<keyword evidence="11 15" id="KW-0106">Calcium</keyword>
<dbReference type="GO" id="GO:0006508">
    <property type="term" value="P:proteolysis"/>
    <property type="evidence" value="ECO:0007669"/>
    <property type="project" value="UniProtKB-KW"/>
</dbReference>
<comment type="subcellular location">
    <subcellularLocation>
        <location evidence="3">Secreted</location>
        <location evidence="3">Extracellular space</location>
    </subcellularLocation>
</comment>
<dbReference type="GeneID" id="28730098"/>
<dbReference type="Pfam" id="PF09286">
    <property type="entry name" value="Pro-kuma_activ"/>
    <property type="match status" value="1"/>
</dbReference>
<dbReference type="SUPFAM" id="SSF54897">
    <property type="entry name" value="Protease propeptides/inhibitors"/>
    <property type="match status" value="1"/>
</dbReference>
<protein>
    <recommendedName>
        <fullName evidence="4">tripeptidyl-peptidase II</fullName>
        <ecNumber evidence="4">3.4.14.10</ecNumber>
    </recommendedName>
</protein>
<dbReference type="InterPro" id="IPR000209">
    <property type="entry name" value="Peptidase_S8/S53_dom"/>
</dbReference>
<keyword evidence="10 15" id="KW-0720">Serine protease</keyword>
<dbReference type="InterPro" id="IPR015366">
    <property type="entry name" value="S53_propep"/>
</dbReference>
<gene>
    <name evidence="18" type="ORF">Malapachy_3763</name>
</gene>
<proteinExistence type="predicted"/>
<feature type="active site" description="Charge relay system" evidence="15">
    <location>
        <position position="530"/>
    </location>
</feature>
<dbReference type="Pfam" id="PF00082">
    <property type="entry name" value="Peptidase_S8"/>
    <property type="match status" value="1"/>
</dbReference>
<evidence type="ECO:0000256" key="9">
    <source>
        <dbReference type="ARBA" id="ARBA00022801"/>
    </source>
</evidence>
<dbReference type="CDD" id="cd04056">
    <property type="entry name" value="Peptidases_S53"/>
    <property type="match status" value="1"/>
</dbReference>
<feature type="binding site" evidence="15">
    <location>
        <position position="594"/>
    </location>
    <ligand>
        <name>Ca(2+)</name>
        <dbReference type="ChEBI" id="CHEBI:29108"/>
    </ligand>
</feature>
<feature type="active site" description="Charge relay system" evidence="15">
    <location>
        <position position="306"/>
    </location>
</feature>
<feature type="binding site" evidence="15">
    <location>
        <position position="596"/>
    </location>
    <ligand>
        <name>Ca(2+)</name>
        <dbReference type="ChEBI" id="CHEBI:29108"/>
    </ligand>
</feature>
<keyword evidence="12" id="KW-0843">Virulence</keyword>
<evidence type="ECO:0000256" key="4">
    <source>
        <dbReference type="ARBA" id="ARBA00012462"/>
    </source>
</evidence>
<feature type="chain" id="PRO_5005818615" description="tripeptidyl-peptidase II" evidence="16">
    <location>
        <begin position="23"/>
        <end position="616"/>
    </location>
</feature>
<feature type="binding site" evidence="15">
    <location>
        <position position="575"/>
    </location>
    <ligand>
        <name>Ca(2+)</name>
        <dbReference type="ChEBI" id="CHEBI:29108"/>
    </ligand>
</feature>
<sequence>MLVGHWVKLLALLAAATSPVLASSQFVTLEDVHVPRGWVRRAAADPNEMVPLSIALRSKANERVINKLMLTSDPDSDEYLQHLSRDEVLDLLRPSDKTKNRVLRWLMKYGIAEEDITYNAAGDMMYFTTTVAEASELLGGAVFNMFERRDTGETSIRTTKYAVPRDMEKHVDFVGGSTTYFPSTKAHRSMARIVDKAVELPDPDFGVQKEKAGMMLNPPGVPASCNVSQVTSLCLREFYGTVNYTVQSADSHIGIAGFLGENANYKDLDQFLKKQRPEAYAGKATFDYVTLGGAKNEQNRTKAGGEANLDVQTVEGVTWPMRTTYYLTGTKPPFHKDSFTKKNTNEPYVLFLDHMLSLSEEELPQVLSISYGDDEQTVPAPYARRACTMFAALGLRGTSVFVASGDDGVGAYDEGDACVTNDGRKRKTFLPSFPPSCPWITSVGATYKFDPEVVTVTNYTFITSGGGFSDYFPRPFYQEHAVHKYLTEYQHDKNYGWFNPLGRAYPDVSAQGSRFVISVDGKFELISGTSASTPLFSSIVALLNDARLAAGKPSLGFLNPLIYKQLGTTSGFHDVESGSAEGCGGMTGFEAQKGWDPVTGWGTPYFPELVQAVMKL</sequence>
<comment type="cofactor">
    <cofactor evidence="15">
        <name>Ca(2+)</name>
        <dbReference type="ChEBI" id="CHEBI:29108"/>
    </cofactor>
    <text evidence="15">Binds 1 Ca(2+) ion per subunit.</text>
</comment>
<evidence type="ECO:0000256" key="14">
    <source>
        <dbReference type="ARBA" id="ARBA00023180"/>
    </source>
</evidence>
<dbReference type="VEuPathDB" id="FungiDB:Malapachy_3763"/>
<dbReference type="Gene3D" id="3.40.50.200">
    <property type="entry name" value="Peptidase S8/S53 domain"/>
    <property type="match status" value="1"/>
</dbReference>
<evidence type="ECO:0000256" key="8">
    <source>
        <dbReference type="ARBA" id="ARBA00022729"/>
    </source>
</evidence>
<dbReference type="EMBL" id="LGAV01000004">
    <property type="protein sequence ID" value="KOS14277.1"/>
    <property type="molecule type" value="Genomic_DNA"/>
</dbReference>
<evidence type="ECO:0000256" key="16">
    <source>
        <dbReference type="SAM" id="SignalP"/>
    </source>
</evidence>
<dbReference type="GO" id="GO:0008240">
    <property type="term" value="F:tripeptidyl-peptidase activity"/>
    <property type="evidence" value="ECO:0007669"/>
    <property type="project" value="UniProtKB-EC"/>
</dbReference>
<dbReference type="SMART" id="SM00944">
    <property type="entry name" value="Pro-kuma_activ"/>
    <property type="match status" value="1"/>
</dbReference>
<name>A0A0M8MPL2_9BASI</name>
<dbReference type="PROSITE" id="PS51695">
    <property type="entry name" value="SEDOLISIN"/>
    <property type="match status" value="1"/>
</dbReference>
<keyword evidence="19" id="KW-1185">Reference proteome</keyword>
<dbReference type="EC" id="3.4.14.10" evidence="4"/>
<dbReference type="OrthoDB" id="409122at2759"/>
<feature type="binding site" evidence="15">
    <location>
        <position position="574"/>
    </location>
    <ligand>
        <name>Ca(2+)</name>
        <dbReference type="ChEBI" id="CHEBI:29108"/>
    </ligand>
</feature>
<reference evidence="18 19" key="1">
    <citation type="submission" date="2015-07" db="EMBL/GenBank/DDBJ databases">
        <title>Draft Genome Sequence of Malassezia furfur CBS1878 and Malassezia pachydermatis CBS1879.</title>
        <authorList>
            <person name="Triana S."/>
            <person name="Ohm R."/>
            <person name="Gonzalez A."/>
            <person name="DeCock H."/>
            <person name="Restrepo S."/>
            <person name="Celis A."/>
        </authorList>
    </citation>
    <scope>NUCLEOTIDE SEQUENCE [LARGE SCALE GENOMIC DNA]</scope>
    <source>
        <strain evidence="18 19">CBS 1879</strain>
    </source>
</reference>
<dbReference type="PANTHER" id="PTHR14218:SF15">
    <property type="entry name" value="TRIPEPTIDYL-PEPTIDASE 1"/>
    <property type="match status" value="1"/>
</dbReference>
<accession>A0A0M8MPL2</accession>
<evidence type="ECO:0000256" key="15">
    <source>
        <dbReference type="PROSITE-ProRule" id="PRU01032"/>
    </source>
</evidence>
<dbReference type="InterPro" id="IPR036852">
    <property type="entry name" value="Peptidase_S8/S53_dom_sf"/>
</dbReference>
<dbReference type="FunFam" id="3.40.50.200:FF:000015">
    <property type="entry name" value="Tripeptidyl peptidase A"/>
    <property type="match status" value="1"/>
</dbReference>
<dbReference type="RefSeq" id="XP_017991909.1">
    <property type="nucleotide sequence ID" value="XM_018138222.1"/>
</dbReference>
<evidence type="ECO:0000256" key="3">
    <source>
        <dbReference type="ARBA" id="ARBA00004239"/>
    </source>
</evidence>
<keyword evidence="8 16" id="KW-0732">Signal</keyword>
<keyword evidence="9 15" id="KW-0378">Hydrolase</keyword>
<evidence type="ECO:0000256" key="12">
    <source>
        <dbReference type="ARBA" id="ARBA00023026"/>
    </source>
</evidence>
<evidence type="ECO:0000256" key="7">
    <source>
        <dbReference type="ARBA" id="ARBA00022723"/>
    </source>
</evidence>
<evidence type="ECO:0000256" key="13">
    <source>
        <dbReference type="ARBA" id="ARBA00023145"/>
    </source>
</evidence>
<evidence type="ECO:0000313" key="19">
    <source>
        <dbReference type="Proteomes" id="UP000037751"/>
    </source>
</evidence>
<feature type="domain" description="Peptidase S53" evidence="17">
    <location>
        <begin position="229"/>
        <end position="616"/>
    </location>
</feature>
<evidence type="ECO:0000256" key="6">
    <source>
        <dbReference type="ARBA" id="ARBA00022670"/>
    </source>
</evidence>
<evidence type="ECO:0000256" key="5">
    <source>
        <dbReference type="ARBA" id="ARBA00022525"/>
    </source>
</evidence>
<comment type="caution">
    <text evidence="18">The sequence shown here is derived from an EMBL/GenBank/DDBJ whole genome shotgun (WGS) entry which is preliminary data.</text>
</comment>
<evidence type="ECO:0000256" key="1">
    <source>
        <dbReference type="ARBA" id="ARBA00001910"/>
    </source>
</evidence>
<evidence type="ECO:0000256" key="10">
    <source>
        <dbReference type="ARBA" id="ARBA00022825"/>
    </source>
</evidence>
<dbReference type="InterPro" id="IPR030400">
    <property type="entry name" value="Sedolisin_dom"/>
</dbReference>
<feature type="signal peptide" evidence="16">
    <location>
        <begin position="1"/>
        <end position="22"/>
    </location>
</feature>
<dbReference type="CDD" id="cd11377">
    <property type="entry name" value="Pro-peptidase_S53"/>
    <property type="match status" value="1"/>
</dbReference>
<evidence type="ECO:0000313" key="18">
    <source>
        <dbReference type="EMBL" id="KOS14277.1"/>
    </source>
</evidence>
<keyword evidence="7 15" id="KW-0479">Metal-binding</keyword>
<dbReference type="PANTHER" id="PTHR14218">
    <property type="entry name" value="PROTEASE S8 TRIPEPTIDYL PEPTIDASE I CLN2"/>
    <property type="match status" value="1"/>
</dbReference>
<keyword evidence="13" id="KW-0865">Zymogen</keyword>
<dbReference type="GO" id="GO:0046872">
    <property type="term" value="F:metal ion binding"/>
    <property type="evidence" value="ECO:0007669"/>
    <property type="project" value="UniProtKB-UniRule"/>
</dbReference>
<dbReference type="GO" id="GO:0004252">
    <property type="term" value="F:serine-type endopeptidase activity"/>
    <property type="evidence" value="ECO:0007669"/>
    <property type="project" value="UniProtKB-UniRule"/>
</dbReference>
<evidence type="ECO:0000256" key="2">
    <source>
        <dbReference type="ARBA" id="ARBA00002451"/>
    </source>
</evidence>
<comment type="catalytic activity">
    <reaction evidence="1">
        <text>Release of an N-terminal tripeptide from a polypeptide.</text>
        <dbReference type="EC" id="3.4.14.10"/>
    </reaction>
</comment>
<dbReference type="Proteomes" id="UP000037751">
    <property type="component" value="Unassembled WGS sequence"/>
</dbReference>
<dbReference type="InterPro" id="IPR050819">
    <property type="entry name" value="Tripeptidyl-peptidase_I"/>
</dbReference>
<comment type="function">
    <text evidence="2">Secreted tripeptidyl-peptidase which degrades proteins at acidic pHs and is involved in virulence.</text>
</comment>
<dbReference type="AlphaFoldDB" id="A0A0M8MPL2"/>
<dbReference type="STRING" id="77020.A0A0M8MPL2"/>
<dbReference type="GO" id="GO:0005576">
    <property type="term" value="C:extracellular region"/>
    <property type="evidence" value="ECO:0007669"/>
    <property type="project" value="UniProtKB-SubCell"/>
</dbReference>